<evidence type="ECO:0000313" key="2">
    <source>
        <dbReference type="EMBL" id="RDU71767.1"/>
    </source>
</evidence>
<keyword evidence="3" id="KW-1185">Reference proteome</keyword>
<proteinExistence type="predicted"/>
<evidence type="ECO:0000256" key="1">
    <source>
        <dbReference type="SAM" id="MobiDB-lite"/>
    </source>
</evidence>
<comment type="caution">
    <text evidence="2">The sequence shown here is derived from an EMBL/GenBank/DDBJ whole genome shotgun (WGS) entry which is preliminary data.</text>
</comment>
<sequence length="1027" mass="110055">MKQVWIYPFALLSLANAVVDSNKIFTQDTTLDSSYASITSTPASGEVLEWGEIKGGSKDSPITLSTTQALNISAISNASGGVVGLGLRYKSYAKLNGDITFSSLNGDSGVVGLFGLGSDRLDNADTLTFSQITSTSGGTYGTIGLALDQIGTLSFQDIQSSQGTAIGIAHLILVNENNASIVLKNINAKQQSAGIATWGVANMGKIEIGTIQGDQTAVAIYGGVVNVGTITISQASSNANAFGIYGDIENSGSISIDSVSALQDSVGIHGWVDNENNIYLKEITSSSRAVGIMGDSDNRGTMTFEKISGDSVAMGIYAYDISNSSNITFKSITSNQLAIGMRGGISLSYDGVGGEMIFESISAPKAVGIYGGGGWYQGNGKVVFESIAGSESYGVFIENSNSVTLRNSSTIIHFKDIQSNVGINNVSGRFEISGGNASFVFGTTLPTQINSAIYNDINQGKFYLNNSTINTSNPYAFYANQEADIYVDSSKTLQIGASEYSFGGKSNLHLQSSSNLNLTTGGTLALLQSSQSQVSLGYSGYSQRLKIDNFQAQNSEFVLSVSLDNSRANHYDGGAFYDEGKNPLSVGSSAFLQIDSSNTTSQVNNTLSLALFNKTNLTQKYILLASVSGANRDNITFNSLSDGQTITITPTSGYEAEGLEIGRYDDDKTQTNYFYLVANPYEVSTTTPSTPSQDNSSQDSSQESKKIENSLFYNPSQSYLLSTFDWGKTRFAKLRDDVRSSRIWAELGAEYWKYNGTQASDESFVDFVVGGDYLFSFAKGRNALGVAVGFTGEFITQNQTLDNTFSTFDFNYSFLSLALYNVLMLDSGVYSHTIFRAGIGEGEFGENSVTPLGENISQGARAYSFSQKVGKRFFLSPQNNGFFTDLSAMVAVGYAEGSSVMQETEAFWGSKNFLSISSNASFINQNKIEALIGYKGATNSFFSFDVSAGVGLVSNHCIGGEMRYQSQDYDVEFENTPYVGGLEASVNLVSRMGDWVDTFINVSSTWSKQYSEVIDFSAGIKLRFGSI</sequence>
<dbReference type="InterPro" id="IPR036709">
    <property type="entry name" value="Autotransporte_beta_dom_sf"/>
</dbReference>
<feature type="compositionally biased region" description="Low complexity" evidence="1">
    <location>
        <begin position="684"/>
        <end position="701"/>
    </location>
</feature>
<dbReference type="AlphaFoldDB" id="A0A3D8J2L9"/>
<dbReference type="Proteomes" id="UP000257045">
    <property type="component" value="Unassembled WGS sequence"/>
</dbReference>
<dbReference type="EMBL" id="NXLV01000002">
    <property type="protein sequence ID" value="RDU71767.1"/>
    <property type="molecule type" value="Genomic_DNA"/>
</dbReference>
<organism evidence="2 3">
    <name type="scientific">Helicobacter brantae</name>
    <dbReference type="NCBI Taxonomy" id="375927"/>
    <lineage>
        <taxon>Bacteria</taxon>
        <taxon>Pseudomonadati</taxon>
        <taxon>Campylobacterota</taxon>
        <taxon>Epsilonproteobacteria</taxon>
        <taxon>Campylobacterales</taxon>
        <taxon>Helicobacteraceae</taxon>
        <taxon>Helicobacter</taxon>
    </lineage>
</organism>
<dbReference type="Gene3D" id="2.40.128.130">
    <property type="entry name" value="Autotransporter beta-domain"/>
    <property type="match status" value="1"/>
</dbReference>
<feature type="region of interest" description="Disordered" evidence="1">
    <location>
        <begin position="684"/>
        <end position="706"/>
    </location>
</feature>
<reference evidence="2 3" key="1">
    <citation type="submission" date="2018-04" db="EMBL/GenBank/DDBJ databases">
        <title>Novel Campyloabacter and Helicobacter Species and Strains.</title>
        <authorList>
            <person name="Mannion A.J."/>
            <person name="Shen Z."/>
            <person name="Fox J.G."/>
        </authorList>
    </citation>
    <scope>NUCLEOTIDE SEQUENCE [LARGE SCALE GENOMIC DNA]</scope>
    <source>
        <strain evidence="2 3">MIT 04-9366</strain>
    </source>
</reference>
<gene>
    <name evidence="2" type="ORF">CQA58_01630</name>
</gene>
<evidence type="ECO:0000313" key="3">
    <source>
        <dbReference type="Proteomes" id="UP000257045"/>
    </source>
</evidence>
<evidence type="ECO:0008006" key="4">
    <source>
        <dbReference type="Google" id="ProtNLM"/>
    </source>
</evidence>
<name>A0A3D8J2L9_9HELI</name>
<accession>A0A3D8J2L9</accession>
<dbReference type="RefSeq" id="WP_115568977.1">
    <property type="nucleotide sequence ID" value="NZ_NXLV01000002.1"/>
</dbReference>
<protein>
    <recommendedName>
        <fullName evidence="4">Autotransporter domain-containing protein</fullName>
    </recommendedName>
</protein>